<dbReference type="Pfam" id="PF00535">
    <property type="entry name" value="Glycos_transf_2"/>
    <property type="match status" value="1"/>
</dbReference>
<proteinExistence type="predicted"/>
<dbReference type="CDD" id="cd04179">
    <property type="entry name" value="DPM_DPG-synthase_like"/>
    <property type="match status" value="1"/>
</dbReference>
<dbReference type="GO" id="GO:0006487">
    <property type="term" value="P:protein N-linked glycosylation"/>
    <property type="evidence" value="ECO:0007669"/>
    <property type="project" value="TreeGrafter"/>
</dbReference>
<feature type="domain" description="Glycosyltransferase 2-like" evidence="1">
    <location>
        <begin position="9"/>
        <end position="177"/>
    </location>
</feature>
<dbReference type="InterPro" id="IPR001173">
    <property type="entry name" value="Glyco_trans_2-like"/>
</dbReference>
<dbReference type="GO" id="GO:0016740">
    <property type="term" value="F:transferase activity"/>
    <property type="evidence" value="ECO:0007669"/>
    <property type="project" value="UniProtKB-KW"/>
</dbReference>
<sequence length="247" mass="28453">MKLYKGKISILMPAYNEGDRIFGNLLKAWQTFKKFRFPFEILVIDDGSKDNTKDEIKRAGSIHSEIKLVENKTNIGKGSALKNGFLNASGDIIVFLDSDLEIAPFQVGNLLKAMRDNDSEIAIGSKRHKESNLVYPFSRKILSTGYYVIIKLLFNLPVKDTQSGIKAFRRDVLDKIFPKILCKKYAFDVEILANAVRRGYKITEVPIKIVFSRKNNIGRIKIKDILDIWTDTMAIWYRMKLIKYYDK</sequence>
<dbReference type="Gene3D" id="3.90.550.10">
    <property type="entry name" value="Spore Coat Polysaccharide Biosynthesis Protein SpsA, Chain A"/>
    <property type="match status" value="1"/>
</dbReference>
<reference evidence="2 3" key="1">
    <citation type="submission" date="2019-01" db="EMBL/GenBank/DDBJ databases">
        <title>Insights into ecological role of a new deltaproteobacterial order Candidatus Sinidesulfobacterales (Sva0485) by metagenomics and metatranscriptomics.</title>
        <authorList>
            <person name="Tan S."/>
            <person name="Liu J."/>
            <person name="Fang Y."/>
            <person name="Hedlund B.P."/>
            <person name="Lian Z.H."/>
            <person name="Huang L.Y."/>
            <person name="Li J.T."/>
            <person name="Huang L.N."/>
            <person name="Li W.J."/>
            <person name="Jiang H.C."/>
            <person name="Dong H.L."/>
            <person name="Shu W.S."/>
        </authorList>
    </citation>
    <scope>NUCLEOTIDE SEQUENCE [LARGE SCALE GENOMIC DNA]</scope>
    <source>
        <strain evidence="2">AP3</strain>
    </source>
</reference>
<dbReference type="PANTHER" id="PTHR10859:SF91">
    <property type="entry name" value="DOLICHYL-PHOSPHATE BETA-GLUCOSYLTRANSFERASE"/>
    <property type="match status" value="1"/>
</dbReference>
<keyword evidence="2" id="KW-0808">Transferase</keyword>
<evidence type="ECO:0000259" key="1">
    <source>
        <dbReference type="Pfam" id="PF00535"/>
    </source>
</evidence>
<accession>A0A519BAE6</accession>
<dbReference type="InterPro" id="IPR029044">
    <property type="entry name" value="Nucleotide-diphossugar_trans"/>
</dbReference>
<organism evidence="2 3">
    <name type="scientific">Candidatus Acidulodesulfobacterium ferriphilum</name>
    <dbReference type="NCBI Taxonomy" id="2597223"/>
    <lineage>
        <taxon>Bacteria</taxon>
        <taxon>Deltaproteobacteria</taxon>
        <taxon>Candidatus Acidulodesulfobacterales</taxon>
        <taxon>Candidatus Acidulodesulfobacterium</taxon>
    </lineage>
</organism>
<name>A0A519BAE6_9DELT</name>
<evidence type="ECO:0000313" key="2">
    <source>
        <dbReference type="EMBL" id="RZD14253.1"/>
    </source>
</evidence>
<comment type="caution">
    <text evidence="2">The sequence shown here is derived from an EMBL/GenBank/DDBJ whole genome shotgun (WGS) entry which is preliminary data.</text>
</comment>
<dbReference type="SUPFAM" id="SSF53448">
    <property type="entry name" value="Nucleotide-diphospho-sugar transferases"/>
    <property type="match status" value="1"/>
</dbReference>
<dbReference type="PANTHER" id="PTHR10859">
    <property type="entry name" value="GLYCOSYL TRANSFERASE"/>
    <property type="match status" value="1"/>
</dbReference>
<dbReference type="Proteomes" id="UP000320813">
    <property type="component" value="Unassembled WGS sequence"/>
</dbReference>
<protein>
    <submittedName>
        <fullName evidence="2">Glycosyltransferase family 2 protein</fullName>
    </submittedName>
</protein>
<gene>
    <name evidence="2" type="ORF">EVJ47_06180</name>
</gene>
<dbReference type="AlphaFoldDB" id="A0A519BAE6"/>
<evidence type="ECO:0000313" key="3">
    <source>
        <dbReference type="Proteomes" id="UP000320813"/>
    </source>
</evidence>
<dbReference type="EMBL" id="SGBD01000003">
    <property type="protein sequence ID" value="RZD14253.1"/>
    <property type="molecule type" value="Genomic_DNA"/>
</dbReference>